<dbReference type="Pfam" id="PF03372">
    <property type="entry name" value="Exo_endo_phos"/>
    <property type="match status" value="1"/>
</dbReference>
<reference evidence="2 3" key="1">
    <citation type="journal article" date="2018" name="Int. J. Syst. Evol. Microbiol.">
        <title>Adhaeribacter swui sp. nov., isolated from wet mud.</title>
        <authorList>
            <person name="Kim D.U."/>
            <person name="Kim K.W."/>
            <person name="Kang M.S."/>
            <person name="Kim J.Y."/>
            <person name="Jang J.H."/>
            <person name="Kim M.K."/>
        </authorList>
    </citation>
    <scope>NUCLEOTIDE SEQUENCE [LARGE SCALE GENOMIC DNA]</scope>
    <source>
        <strain evidence="2 3">KCTC 52873</strain>
    </source>
</reference>
<dbReference type="GO" id="GO:0004527">
    <property type="term" value="F:exonuclease activity"/>
    <property type="evidence" value="ECO:0007669"/>
    <property type="project" value="UniProtKB-KW"/>
</dbReference>
<dbReference type="Gene3D" id="3.60.10.10">
    <property type="entry name" value="Endonuclease/exonuclease/phosphatase"/>
    <property type="match status" value="1"/>
</dbReference>
<dbReference type="InterPro" id="IPR005135">
    <property type="entry name" value="Endo/exonuclease/phosphatase"/>
</dbReference>
<organism evidence="2 3">
    <name type="scientific">Adhaeribacter swui</name>
    <dbReference type="NCBI Taxonomy" id="2086471"/>
    <lineage>
        <taxon>Bacteria</taxon>
        <taxon>Pseudomonadati</taxon>
        <taxon>Bacteroidota</taxon>
        <taxon>Cytophagia</taxon>
        <taxon>Cytophagales</taxon>
        <taxon>Hymenobacteraceae</taxon>
        <taxon>Adhaeribacter</taxon>
    </lineage>
</organism>
<dbReference type="AlphaFoldDB" id="A0A7G7GFA8"/>
<dbReference type="KEGG" id="aswu:HUW51_13910"/>
<sequence>MTYNVHHCNPPSKPDFIDIPAIVKAIQAQNPDLVALQEIDVNTQRSGAFNQAEEIAKALNMKFFFGKAIDHGGGDYGVAILSKYPLTETTVHRLPTKPETNGEPRVLTTAKVKLPNNTTIRFGSTHLDAQSDSVNRQLQIAEIARIAATEKLPFIIAGDFNASPESGSIKALDQHFTRTCQTCEPTIPVENPTKAIDFIAYTPAKKFKVIKNTVVPEKYASDHLPVVAEIKLSGK</sequence>
<dbReference type="GO" id="GO:0006506">
    <property type="term" value="P:GPI anchor biosynthetic process"/>
    <property type="evidence" value="ECO:0007669"/>
    <property type="project" value="TreeGrafter"/>
</dbReference>
<keyword evidence="2" id="KW-0378">Hydrolase</keyword>
<keyword evidence="2" id="KW-0540">Nuclease</keyword>
<dbReference type="PANTHER" id="PTHR14859">
    <property type="entry name" value="CALCOFLUOR WHITE HYPERSENSITIVE PROTEIN PRECURSOR"/>
    <property type="match status" value="1"/>
</dbReference>
<evidence type="ECO:0000313" key="2">
    <source>
        <dbReference type="EMBL" id="QNF35842.1"/>
    </source>
</evidence>
<keyword evidence="2" id="KW-0269">Exonuclease</keyword>
<dbReference type="Proteomes" id="UP000515237">
    <property type="component" value="Chromosome"/>
</dbReference>
<dbReference type="InterPro" id="IPR036691">
    <property type="entry name" value="Endo/exonu/phosph_ase_sf"/>
</dbReference>
<evidence type="ECO:0000259" key="1">
    <source>
        <dbReference type="Pfam" id="PF03372"/>
    </source>
</evidence>
<dbReference type="EMBL" id="CP055156">
    <property type="protein sequence ID" value="QNF35842.1"/>
    <property type="molecule type" value="Genomic_DNA"/>
</dbReference>
<dbReference type="InterPro" id="IPR051916">
    <property type="entry name" value="GPI-anchor_lipid_remodeler"/>
</dbReference>
<evidence type="ECO:0000313" key="3">
    <source>
        <dbReference type="Proteomes" id="UP000515237"/>
    </source>
</evidence>
<dbReference type="SUPFAM" id="SSF56219">
    <property type="entry name" value="DNase I-like"/>
    <property type="match status" value="1"/>
</dbReference>
<gene>
    <name evidence="2" type="ORF">HUW51_13910</name>
</gene>
<feature type="domain" description="Endonuclease/exonuclease/phosphatase" evidence="1">
    <location>
        <begin position="1"/>
        <end position="223"/>
    </location>
</feature>
<keyword evidence="2" id="KW-0255">Endonuclease</keyword>
<dbReference type="GO" id="GO:0016020">
    <property type="term" value="C:membrane"/>
    <property type="evidence" value="ECO:0007669"/>
    <property type="project" value="GOC"/>
</dbReference>
<proteinExistence type="predicted"/>
<keyword evidence="3" id="KW-1185">Reference proteome</keyword>
<dbReference type="GO" id="GO:0004519">
    <property type="term" value="F:endonuclease activity"/>
    <property type="evidence" value="ECO:0007669"/>
    <property type="project" value="UniProtKB-KW"/>
</dbReference>
<protein>
    <submittedName>
        <fullName evidence="2">Endonuclease/exonuclease/phosphatase family protein</fullName>
    </submittedName>
</protein>
<accession>A0A7G7GFA8</accession>
<name>A0A7G7GFA8_9BACT</name>
<dbReference type="PANTHER" id="PTHR14859:SF15">
    <property type="entry name" value="ENDONUCLEASE_EXONUCLEASE_PHOSPHATASE DOMAIN-CONTAINING PROTEIN"/>
    <property type="match status" value="1"/>
</dbReference>